<dbReference type="SMART" id="SM00664">
    <property type="entry name" value="DoH"/>
    <property type="match status" value="2"/>
</dbReference>
<keyword evidence="3 9" id="KW-0812">Transmembrane</keyword>
<comment type="subcellular location">
    <subcellularLocation>
        <location evidence="1">Membrane</location>
    </subcellularLocation>
</comment>
<dbReference type="PANTHER" id="PTHR46901:SF2">
    <property type="entry name" value="GH04942P"/>
    <property type="match status" value="1"/>
</dbReference>
<comment type="caution">
    <text evidence="7">Lacks conserved residue(s) required for the propagation of feature annotation.</text>
</comment>
<keyword evidence="15" id="KW-1185">Reference proteome</keyword>
<evidence type="ECO:0000259" key="13">
    <source>
        <dbReference type="PROSITE" id="PS50939"/>
    </source>
</evidence>
<feature type="chain" id="PRO_5043901105" description="Cytochrome b561 domain-containing protein" evidence="10">
    <location>
        <begin position="28"/>
        <end position="1023"/>
    </location>
</feature>
<evidence type="ECO:0000313" key="15">
    <source>
        <dbReference type="Proteomes" id="UP001438707"/>
    </source>
</evidence>
<evidence type="ECO:0000256" key="6">
    <source>
        <dbReference type="ARBA" id="ARBA00023136"/>
    </source>
</evidence>
<evidence type="ECO:0000256" key="3">
    <source>
        <dbReference type="ARBA" id="ARBA00022692"/>
    </source>
</evidence>
<dbReference type="AlphaFoldDB" id="A0AAW1RSB3"/>
<dbReference type="CDD" id="cd09631">
    <property type="entry name" value="DOMON_DOH"/>
    <property type="match status" value="2"/>
</dbReference>
<reference evidence="14 15" key="1">
    <citation type="journal article" date="2024" name="Nat. Commun.">
        <title>Phylogenomics reveals the evolutionary origins of lichenization in chlorophyte algae.</title>
        <authorList>
            <person name="Puginier C."/>
            <person name="Libourel C."/>
            <person name="Otte J."/>
            <person name="Skaloud P."/>
            <person name="Haon M."/>
            <person name="Grisel S."/>
            <person name="Petersen M."/>
            <person name="Berrin J.G."/>
            <person name="Delaux P.M."/>
            <person name="Dal Grande F."/>
            <person name="Keller J."/>
        </authorList>
    </citation>
    <scope>NUCLEOTIDE SEQUENCE [LARGE SCALE GENOMIC DNA]</scope>
    <source>
        <strain evidence="14 15">SAG 2145</strain>
    </source>
</reference>
<evidence type="ECO:0000259" key="12">
    <source>
        <dbReference type="PROSITE" id="PS50836"/>
    </source>
</evidence>
<dbReference type="InterPro" id="IPR000742">
    <property type="entry name" value="EGF"/>
</dbReference>
<keyword evidence="7" id="KW-0245">EGF-like domain</keyword>
<keyword evidence="2" id="KW-0813">Transport</keyword>
<dbReference type="PROSITE" id="PS50939">
    <property type="entry name" value="CYTOCHROME_B561"/>
    <property type="match status" value="1"/>
</dbReference>
<feature type="domain" description="DOMON" evidence="12">
    <location>
        <begin position="413"/>
        <end position="552"/>
    </location>
</feature>
<dbReference type="InterPro" id="IPR045266">
    <property type="entry name" value="DOH_DOMON"/>
</dbReference>
<feature type="domain" description="Cytochrome b561" evidence="13">
    <location>
        <begin position="736"/>
        <end position="927"/>
    </location>
</feature>
<dbReference type="SMART" id="SM00665">
    <property type="entry name" value="B561"/>
    <property type="match status" value="1"/>
</dbReference>
<dbReference type="GO" id="GO:0016020">
    <property type="term" value="C:membrane"/>
    <property type="evidence" value="ECO:0007669"/>
    <property type="project" value="UniProtKB-SubCell"/>
</dbReference>
<evidence type="ECO:0000259" key="11">
    <source>
        <dbReference type="PROSITE" id="PS50026"/>
    </source>
</evidence>
<keyword evidence="6 9" id="KW-0472">Membrane</keyword>
<feature type="signal peptide" evidence="10">
    <location>
        <begin position="1"/>
        <end position="27"/>
    </location>
</feature>
<feature type="domain" description="EGF-like" evidence="11">
    <location>
        <begin position="208"/>
        <end position="251"/>
    </location>
</feature>
<evidence type="ECO:0000256" key="4">
    <source>
        <dbReference type="ARBA" id="ARBA00022982"/>
    </source>
</evidence>
<evidence type="ECO:0000256" key="5">
    <source>
        <dbReference type="ARBA" id="ARBA00022989"/>
    </source>
</evidence>
<evidence type="ECO:0000256" key="8">
    <source>
        <dbReference type="SAM" id="MobiDB-lite"/>
    </source>
</evidence>
<gene>
    <name evidence="14" type="ORF">WJX74_003639</name>
</gene>
<feature type="region of interest" description="Disordered" evidence="8">
    <location>
        <begin position="360"/>
        <end position="392"/>
    </location>
</feature>
<dbReference type="Gene3D" id="1.20.120.1770">
    <property type="match status" value="1"/>
</dbReference>
<keyword evidence="5 9" id="KW-1133">Transmembrane helix</keyword>
<dbReference type="InterPro" id="IPR005018">
    <property type="entry name" value="DOMON_domain"/>
</dbReference>
<dbReference type="Pfam" id="PF03351">
    <property type="entry name" value="DOMON"/>
    <property type="match status" value="1"/>
</dbReference>
<dbReference type="PROSITE" id="PS50836">
    <property type="entry name" value="DOMON"/>
    <property type="match status" value="1"/>
</dbReference>
<evidence type="ECO:0000256" key="7">
    <source>
        <dbReference type="PROSITE-ProRule" id="PRU00076"/>
    </source>
</evidence>
<feature type="transmembrane region" description="Helical" evidence="9">
    <location>
        <begin position="765"/>
        <end position="787"/>
    </location>
</feature>
<evidence type="ECO:0000256" key="10">
    <source>
        <dbReference type="SAM" id="SignalP"/>
    </source>
</evidence>
<feature type="transmembrane region" description="Helical" evidence="9">
    <location>
        <begin position="831"/>
        <end position="852"/>
    </location>
</feature>
<keyword evidence="4" id="KW-0249">Electron transport</keyword>
<organism evidence="14 15">
    <name type="scientific">Apatococcus lobatus</name>
    <dbReference type="NCBI Taxonomy" id="904363"/>
    <lineage>
        <taxon>Eukaryota</taxon>
        <taxon>Viridiplantae</taxon>
        <taxon>Chlorophyta</taxon>
        <taxon>core chlorophytes</taxon>
        <taxon>Trebouxiophyceae</taxon>
        <taxon>Chlorellales</taxon>
        <taxon>Chlorellaceae</taxon>
        <taxon>Apatococcus</taxon>
    </lineage>
</organism>
<dbReference type="PROSITE" id="PS50026">
    <property type="entry name" value="EGF_3"/>
    <property type="match status" value="1"/>
</dbReference>
<evidence type="ECO:0000256" key="9">
    <source>
        <dbReference type="SAM" id="Phobius"/>
    </source>
</evidence>
<evidence type="ECO:0008006" key="16">
    <source>
        <dbReference type="Google" id="ProtNLM"/>
    </source>
</evidence>
<dbReference type="EMBL" id="JALJOS010000007">
    <property type="protein sequence ID" value="KAK9836584.1"/>
    <property type="molecule type" value="Genomic_DNA"/>
</dbReference>
<keyword evidence="10" id="KW-0732">Signal</keyword>
<evidence type="ECO:0000256" key="2">
    <source>
        <dbReference type="ARBA" id="ARBA00022448"/>
    </source>
</evidence>
<dbReference type="Gene3D" id="2.170.300.10">
    <property type="entry name" value="Tie2 ligand-binding domain superfamily"/>
    <property type="match status" value="1"/>
</dbReference>
<dbReference type="PANTHER" id="PTHR46901">
    <property type="entry name" value="GH04942P"/>
    <property type="match status" value="1"/>
</dbReference>
<dbReference type="Proteomes" id="UP001438707">
    <property type="component" value="Unassembled WGS sequence"/>
</dbReference>
<sequence length="1023" mass="112079">MANPRSWSWQGSLFLLALHQQFFSTQAHVQLLYPQALSPNDYLTSLHTAGLCGEERTGYDFSLIWRNWIFLNRNATSLQSGTSSNVTWSSVNDHVGGWKLELWDQTFQLAYAWDNSSHWGCDADGTARWANIQLPSQPCANCTLRLLRQALDKSLGDNFTYASCSAVNIVTSAVDCNGCSGHGSCVQGACQCDNSRAAGFWEGTHCERENECQADADCGQYGRCIDMGEDIAYPPRFQCHCQNGYFGPANVTASGRLPVRTCSRRSALAAASSNDARGWAAFYSNQSFSNPNNTYTVFWKIENGTTTPYIEYAIWANTSSWVGLGLRPTANRSQANTQPTYTDANPWTLPAPRATVLNNRSSSGCPYRPVGTPVDPAANDQGRPGSSAPPPYAATWTPVAPAPVGERVSSYLADGQVTWQQSSAGEGFQQLYGQRTGFMLNDSSLNTTEVPGQCRALVTNFNDAPPMINQDIVVTSALPTGYYRILDYFTPNLARPRPDVVYNGTDDILDATATEENGVTYIKFRKPLQSNDSAADYCLSPGINYQMIWAMGQMDQNISRSPPAASTPTPPPFRGTLGNVDLFTPSQSLVQGPACAPSPIQGMQCSATIIPGEYTIHWTPKADGVNITCLASGSGFVGLGWPAKQGQMLGAHAIIGWVNTDATQNIQVYELVNKTAAGIVPANTFTPQNQLVAPNQANGNQMMLQFFRAYDATFQQGKVQSMIASYHNSHNYLDHHTNRRPFTIDFSSTASLSTKPKGGVTHRSALAHAVLMWISFAVIFPAGVIMARYFKDLTRQWHIAHAIIQTCGIIMVIGSFGLAMSRFTDPSKHHYHIGISAFALVIAQPFSSVPRLCLHHGEVLRNPFFAWLHWSLGRFAIILGWVNIFFGFGEYRRIFPGQLGSWPQVAFGLYLGALVTVCLVLESRLYQQSAVKQLQREDDLSRRIAALSAQVAQGIGGHKPQAQDSEDEDDIIMETHPRQSRDPLFNYPQSSQGGDVVEESGISSHMHTPSTGGLSHRLSHLEP</sequence>
<feature type="transmembrane region" description="Helical" evidence="9">
    <location>
        <begin position="906"/>
        <end position="926"/>
    </location>
</feature>
<comment type="caution">
    <text evidence="14">The sequence shown here is derived from an EMBL/GenBank/DDBJ whole genome shotgun (WGS) entry which is preliminary data.</text>
</comment>
<evidence type="ECO:0000313" key="14">
    <source>
        <dbReference type="EMBL" id="KAK9836584.1"/>
    </source>
</evidence>
<feature type="region of interest" description="Disordered" evidence="8">
    <location>
        <begin position="976"/>
        <end position="1023"/>
    </location>
</feature>
<accession>A0AAW1RSB3</accession>
<feature type="transmembrane region" description="Helical" evidence="9">
    <location>
        <begin position="799"/>
        <end position="819"/>
    </location>
</feature>
<feature type="compositionally biased region" description="Polar residues" evidence="8">
    <location>
        <begin position="1001"/>
        <end position="1013"/>
    </location>
</feature>
<dbReference type="CDD" id="cd00054">
    <property type="entry name" value="EGF_CA"/>
    <property type="match status" value="1"/>
</dbReference>
<dbReference type="CDD" id="cd08760">
    <property type="entry name" value="Cyt_b561_FRRS1_like"/>
    <property type="match status" value="1"/>
</dbReference>
<protein>
    <recommendedName>
        <fullName evidence="16">Cytochrome b561 domain-containing protein</fullName>
    </recommendedName>
</protein>
<evidence type="ECO:0000256" key="1">
    <source>
        <dbReference type="ARBA" id="ARBA00004370"/>
    </source>
</evidence>
<name>A0AAW1RSB3_9CHLO</name>
<proteinExistence type="predicted"/>
<dbReference type="InterPro" id="IPR006593">
    <property type="entry name" value="Cyt_b561/ferric_Rdtase_TM"/>
</dbReference>
<feature type="transmembrane region" description="Helical" evidence="9">
    <location>
        <begin position="864"/>
        <end position="886"/>
    </location>
</feature>